<evidence type="ECO:0000313" key="1">
    <source>
        <dbReference type="EMBL" id="KAI9922451.1"/>
    </source>
</evidence>
<proteinExistence type="predicted"/>
<sequence length="95" mass="10955">MAIWWLKSGHQLLEDYIGEMEEALALTRIRKVVIDKQHPVGRGLVAANRHTLLKMLRHSLQHLLLACFPHFRLEYTVSVIKSLLLVEIIEGDAFI</sequence>
<gene>
    <name evidence="1" type="ORF">PsorP6_002664</name>
</gene>
<reference evidence="1 2" key="1">
    <citation type="journal article" date="2022" name="bioRxiv">
        <title>The genome of the oomycete Peronosclerospora sorghi, a cosmopolitan pathogen of maize and sorghum, is inflated with dispersed pseudogenes.</title>
        <authorList>
            <person name="Fletcher K."/>
            <person name="Martin F."/>
            <person name="Isakeit T."/>
            <person name="Cavanaugh K."/>
            <person name="Magill C."/>
            <person name="Michelmore R."/>
        </authorList>
    </citation>
    <scope>NUCLEOTIDE SEQUENCE [LARGE SCALE GENOMIC DNA]</scope>
    <source>
        <strain evidence="1">P6</strain>
    </source>
</reference>
<accession>A0ACC0WW34</accession>
<name>A0ACC0WW34_9STRA</name>
<comment type="caution">
    <text evidence="1">The sequence shown here is derived from an EMBL/GenBank/DDBJ whole genome shotgun (WGS) entry which is preliminary data.</text>
</comment>
<evidence type="ECO:0000313" key="2">
    <source>
        <dbReference type="Proteomes" id="UP001163321"/>
    </source>
</evidence>
<dbReference type="Proteomes" id="UP001163321">
    <property type="component" value="Chromosome 1"/>
</dbReference>
<keyword evidence="2" id="KW-1185">Reference proteome</keyword>
<dbReference type="EMBL" id="CM047580">
    <property type="protein sequence ID" value="KAI9922451.1"/>
    <property type="molecule type" value="Genomic_DNA"/>
</dbReference>
<organism evidence="1 2">
    <name type="scientific">Peronosclerospora sorghi</name>
    <dbReference type="NCBI Taxonomy" id="230839"/>
    <lineage>
        <taxon>Eukaryota</taxon>
        <taxon>Sar</taxon>
        <taxon>Stramenopiles</taxon>
        <taxon>Oomycota</taxon>
        <taxon>Peronosporomycetes</taxon>
        <taxon>Peronosporales</taxon>
        <taxon>Peronosporaceae</taxon>
        <taxon>Peronosclerospora</taxon>
    </lineage>
</organism>
<protein>
    <submittedName>
        <fullName evidence="1">Uncharacterized protein</fullName>
    </submittedName>
</protein>